<gene>
    <name evidence="4" type="ORF">BLNAU_2782</name>
</gene>
<dbReference type="CDD" id="cd00160">
    <property type="entry name" value="RhoGEF"/>
    <property type="match status" value="1"/>
</dbReference>
<evidence type="ECO:0000313" key="4">
    <source>
        <dbReference type="EMBL" id="KAK2962122.1"/>
    </source>
</evidence>
<dbReference type="EC" id="2.7.11.1" evidence="4"/>
<dbReference type="InterPro" id="IPR002044">
    <property type="entry name" value="CBM20"/>
</dbReference>
<feature type="compositionally biased region" description="Basic and acidic residues" evidence="1">
    <location>
        <begin position="941"/>
        <end position="954"/>
    </location>
</feature>
<dbReference type="Gene3D" id="2.60.40.10">
    <property type="entry name" value="Immunoglobulins"/>
    <property type="match status" value="1"/>
</dbReference>
<proteinExistence type="predicted"/>
<evidence type="ECO:0000259" key="2">
    <source>
        <dbReference type="PROSITE" id="PS50010"/>
    </source>
</evidence>
<feature type="region of interest" description="Disordered" evidence="1">
    <location>
        <begin position="131"/>
        <end position="955"/>
    </location>
</feature>
<dbReference type="SMART" id="SM00325">
    <property type="entry name" value="RhoGEF"/>
    <property type="match status" value="1"/>
</dbReference>
<dbReference type="InterPro" id="IPR000219">
    <property type="entry name" value="DH_dom"/>
</dbReference>
<dbReference type="PANTHER" id="PTHR12673">
    <property type="entry name" value="FACIOGENITAL DYSPLASIA PROTEIN"/>
    <property type="match status" value="1"/>
</dbReference>
<dbReference type="Gene3D" id="1.20.900.10">
    <property type="entry name" value="Dbl homology (DH) domain"/>
    <property type="match status" value="1"/>
</dbReference>
<feature type="compositionally biased region" description="Basic and acidic residues" evidence="1">
    <location>
        <begin position="161"/>
        <end position="321"/>
    </location>
</feature>
<comment type="caution">
    <text evidence="4">The sequence shown here is derived from an EMBL/GenBank/DDBJ whole genome shotgun (WGS) entry which is preliminary data.</text>
</comment>
<name>A0ABQ9YEF5_9EUKA</name>
<keyword evidence="4" id="KW-0808">Transferase</keyword>
<protein>
    <submittedName>
        <fullName evidence="4">Titin like protein</fullName>
        <ecNumber evidence="4">2.7.11.1</ecNumber>
    </submittedName>
</protein>
<dbReference type="Pfam" id="PF00621">
    <property type="entry name" value="RhoGEF"/>
    <property type="match status" value="1"/>
</dbReference>
<evidence type="ECO:0000313" key="5">
    <source>
        <dbReference type="Proteomes" id="UP001281761"/>
    </source>
</evidence>
<dbReference type="Pfam" id="PF00686">
    <property type="entry name" value="CBM_20"/>
    <property type="match status" value="1"/>
</dbReference>
<dbReference type="PANTHER" id="PTHR12673:SF159">
    <property type="entry name" value="LD03170P"/>
    <property type="match status" value="1"/>
</dbReference>
<dbReference type="PROSITE" id="PS51166">
    <property type="entry name" value="CBM20"/>
    <property type="match status" value="1"/>
</dbReference>
<keyword evidence="5" id="KW-1185">Reference proteome</keyword>
<accession>A0ABQ9YEF5</accession>
<dbReference type="InterPro" id="IPR035899">
    <property type="entry name" value="DBL_dom_sf"/>
</dbReference>
<feature type="domain" description="DH" evidence="2">
    <location>
        <begin position="1173"/>
        <end position="1358"/>
    </location>
</feature>
<dbReference type="PROSITE" id="PS50010">
    <property type="entry name" value="DH_2"/>
    <property type="match status" value="1"/>
</dbReference>
<organism evidence="4 5">
    <name type="scientific">Blattamonas nauphoetae</name>
    <dbReference type="NCBI Taxonomy" id="2049346"/>
    <lineage>
        <taxon>Eukaryota</taxon>
        <taxon>Metamonada</taxon>
        <taxon>Preaxostyla</taxon>
        <taxon>Oxymonadida</taxon>
        <taxon>Blattamonas</taxon>
    </lineage>
</organism>
<dbReference type="SUPFAM" id="SSF49452">
    <property type="entry name" value="Starch-binding domain-like"/>
    <property type="match status" value="1"/>
</dbReference>
<feature type="compositionally biased region" description="Polar residues" evidence="1">
    <location>
        <begin position="1121"/>
        <end position="1137"/>
    </location>
</feature>
<feature type="compositionally biased region" description="Basic and acidic residues" evidence="1">
    <location>
        <begin position="327"/>
        <end position="932"/>
    </location>
</feature>
<feature type="compositionally biased region" description="Basic and acidic residues" evidence="1">
    <location>
        <begin position="1159"/>
        <end position="1170"/>
    </location>
</feature>
<evidence type="ECO:0000259" key="3">
    <source>
        <dbReference type="PROSITE" id="PS51166"/>
    </source>
</evidence>
<feature type="compositionally biased region" description="Polar residues" evidence="1">
    <location>
        <begin position="1101"/>
        <end position="1113"/>
    </location>
</feature>
<dbReference type="SUPFAM" id="SSF48065">
    <property type="entry name" value="DBL homology domain (DH-domain)"/>
    <property type="match status" value="1"/>
</dbReference>
<dbReference type="InterPro" id="IPR051092">
    <property type="entry name" value="FYVE_RhoGEF_PH"/>
</dbReference>
<dbReference type="Proteomes" id="UP001281761">
    <property type="component" value="Unassembled WGS sequence"/>
</dbReference>
<dbReference type="GO" id="GO:0004674">
    <property type="term" value="F:protein serine/threonine kinase activity"/>
    <property type="evidence" value="ECO:0007669"/>
    <property type="project" value="UniProtKB-EC"/>
</dbReference>
<reference evidence="4 5" key="1">
    <citation type="journal article" date="2022" name="bioRxiv">
        <title>Genomics of Preaxostyla Flagellates Illuminates Evolutionary Transitions and the Path Towards Mitochondrial Loss.</title>
        <authorList>
            <person name="Novak L.V.F."/>
            <person name="Treitli S.C."/>
            <person name="Pyrih J."/>
            <person name="Halakuc P."/>
            <person name="Pipaliya S.V."/>
            <person name="Vacek V."/>
            <person name="Brzon O."/>
            <person name="Soukal P."/>
            <person name="Eme L."/>
            <person name="Dacks J.B."/>
            <person name="Karnkowska A."/>
            <person name="Elias M."/>
            <person name="Hampl V."/>
        </authorList>
    </citation>
    <scope>NUCLEOTIDE SEQUENCE [LARGE SCALE GENOMIC DNA]</scope>
    <source>
        <strain evidence="4">NAU3</strain>
        <tissue evidence="4">Gut</tissue>
    </source>
</reference>
<evidence type="ECO:0000256" key="1">
    <source>
        <dbReference type="SAM" id="MobiDB-lite"/>
    </source>
</evidence>
<feature type="domain" description="CBM20" evidence="3">
    <location>
        <begin position="953"/>
        <end position="1055"/>
    </location>
</feature>
<dbReference type="EMBL" id="JARBJD010000012">
    <property type="protein sequence ID" value="KAK2962122.1"/>
    <property type="molecule type" value="Genomic_DNA"/>
</dbReference>
<dbReference type="InterPro" id="IPR013783">
    <property type="entry name" value="Ig-like_fold"/>
</dbReference>
<feature type="region of interest" description="Disordered" evidence="1">
    <location>
        <begin position="1101"/>
        <end position="1170"/>
    </location>
</feature>
<dbReference type="InterPro" id="IPR013784">
    <property type="entry name" value="Carb-bd-like_fold"/>
</dbReference>
<sequence length="1615" mass="194403">MTSLQKTPFPEILFILSNPTQIQTVSPHSLFLTERTTSLAENPTSFPAHFTDSYPVIPPQDSRPITESNLGNTIMNRQHIPQLTMQQTSLDNIDQLQTLSPDNPVISPELGVSDIYRVLRVDILKEHHPEEEGWDELMSTGSCASEEQRSDGENFMEEDRDPLSKPAEEKRRKEKDHLQKEEETRLREEKEGRLRKEEEERLRKEEEERLQKEEEDRKRKEEEERQKREEEERLRKEEEERLAREKAEEEARLKAEEEERLRREEEERLRKEEEERLKQEEDERLKKEEEERLKKEEEERLKKEEEERLKKEEEERLACEKAEEEERLQKEEERIAREKAEEEERLRKEEERVRKEEEEHQKREEARIAREKAEKEEILHKEEEERKRREEEEHIAREKAEEEERRRKEEEEERIAREKAEEEERKRLEEERLRKEEEERLRKEEEERTRKEEEERLKQEEEERLRKEEEEKAKKEEEERLKQEEEDKAKKEEEERLKKEEEERLKQEEDERLKKDEEERLRKEDEKAKKEEERDRREEEETVKREEDERLAREKAEEEERLRKEEEESRRKEEEERHRREEEERLAREKAEEEERLRKEEEERLRKEEEERKRKEEEEERLRKEEEERLAHEKAEEEARLKAEEEERLRREEEERLRKEEEERLKQEEDERLKKEEEERLKNEEEEKAKKEEEERLKKEEEERLKKEEEERLKQEEEKAKKEEEERLKKEEEERLKKEEEERLKQEEEKAKKEEEERLKKEEEERLKKEEEERLKQEEDERLKKEEEERLKKEEEERLKKEEEERLKQEEEEKAKKEEEERLKKEEEERLKKEEEERLKQEEEEKAKKEEEERLKKEEEERLKKEEEERLKQEEEEKAKKDEEERLRKEEEEKVKKEEEEKLKNEEEARNKEADSLQNKNEQEVTQTKEEEPPTELDQPEEAKIASDSRDHPLSPHVTTVLFTATLEDRDWCVVGDCLELDNWDPVASLARSEKTVTSGPYRCLRRSLKMDEEVEFKMVRIVDGKQEWEQGSNRKLFISSTYQGPRNVDLVFGDNQSFHFETRLTLVSEELDSSLPLSLSPDKPVQPELAESLLTIERTSTTPLQPIEQQQSPDERSPLDASTLQQTPNSLSSIQSEPILLLPTQIPMPSTTDNAETEEMKREKKEKNRQIARQHVLNEILSTERSYVEQLSTFMSVFVEPCRKRKDELGVTDDQLKTIFGPIQIILETNKELLQSLAESVEENSGSTIGPVITQMAGYLNCYKPYIKNYARASSTLEQVKKKNKAFRKFLQKCSNDRLSMNFPIESFLILPVQRLPRYKMLLESLLKNTLPDNPQFTQIEKAFETISALAESVNAECHESEERNNVVLFYQELEQARKHGDEKQKSRPFDQSAIITPARRLLSRIEVAAKSDVAAEGEGEGMSQMIQSVFSPDKTWMEFLLFTDAVALVQHPTKTKKKSHSSRGSEVIESNLLWLYPTCFLQHFAFSSIFQNSPMRMPSPLSSVGSTPNLSLAASRHSSVSALNVTDDPNMMILIAFTVRIDSLFNPANPTFETKPPLQSPGFQKVTSSYKEAEIEKLEKREHTLMLLSTEKNLLVFKDLFESTQSKWMKKNE</sequence>